<reference evidence="2" key="1">
    <citation type="submission" date="2017-05" db="EMBL/GenBank/DDBJ databases">
        <authorList>
            <person name="Rodrigo-Torres L."/>
            <person name="Arahal R. D."/>
            <person name="Lucena T."/>
        </authorList>
    </citation>
    <scope>NUCLEOTIDE SEQUENCE [LARGE SCALE GENOMIC DNA]</scope>
    <source>
        <strain evidence="2">CECT 8868</strain>
    </source>
</reference>
<dbReference type="AlphaFoldDB" id="A0A238K1N1"/>
<keyword evidence="2" id="KW-1185">Reference proteome</keyword>
<accession>A0A238K1N1</accession>
<protein>
    <submittedName>
        <fullName evidence="1">Uncharacterized protein</fullName>
    </submittedName>
</protein>
<proteinExistence type="predicted"/>
<dbReference type="EMBL" id="FXYD01000002">
    <property type="protein sequence ID" value="SMX36810.1"/>
    <property type="molecule type" value="Genomic_DNA"/>
</dbReference>
<name>A0A238K1N1_9RHOB</name>
<evidence type="ECO:0000313" key="1">
    <source>
        <dbReference type="EMBL" id="SMX36810.1"/>
    </source>
</evidence>
<organism evidence="1 2">
    <name type="scientific">Octadecabacter ascidiaceicola</name>
    <dbReference type="NCBI Taxonomy" id="1655543"/>
    <lineage>
        <taxon>Bacteria</taxon>
        <taxon>Pseudomonadati</taxon>
        <taxon>Pseudomonadota</taxon>
        <taxon>Alphaproteobacteria</taxon>
        <taxon>Rhodobacterales</taxon>
        <taxon>Roseobacteraceae</taxon>
        <taxon>Octadecabacter</taxon>
    </lineage>
</organism>
<evidence type="ECO:0000313" key="2">
    <source>
        <dbReference type="Proteomes" id="UP000203464"/>
    </source>
</evidence>
<sequence length="40" mass="4412">MSDEWEMTFSLSIKGARGDSLALGLRQKTISLSPLWSEGL</sequence>
<dbReference type="Proteomes" id="UP000203464">
    <property type="component" value="Unassembled WGS sequence"/>
</dbReference>
<gene>
    <name evidence="1" type="ORF">OCA8868_01114</name>
</gene>